<protein>
    <submittedName>
        <fullName evidence="3">Type II secretion system protein F (GspF)</fullName>
    </submittedName>
</protein>
<feature type="chain" id="PRO_5039540462" evidence="2">
    <location>
        <begin position="27"/>
        <end position="293"/>
    </location>
</feature>
<evidence type="ECO:0000313" key="3">
    <source>
        <dbReference type="EMBL" id="PSK96167.1"/>
    </source>
</evidence>
<dbReference type="PANTHER" id="PTHR35007:SF3">
    <property type="entry name" value="POSSIBLE CONSERVED ALANINE RICH MEMBRANE PROTEIN"/>
    <property type="match status" value="1"/>
</dbReference>
<dbReference type="AlphaFoldDB" id="A0A2P8DG25"/>
<accession>A0A2P8DG25</accession>
<reference evidence="3 4" key="1">
    <citation type="submission" date="2018-03" db="EMBL/GenBank/DDBJ databases">
        <title>Genomic Encyclopedia of Archaeal and Bacterial Type Strains, Phase II (KMG-II): from individual species to whole genera.</title>
        <authorList>
            <person name="Goeker M."/>
        </authorList>
    </citation>
    <scope>NUCLEOTIDE SEQUENCE [LARGE SCALE GENOMIC DNA]</scope>
    <source>
        <strain evidence="3 4">DSM 45312</strain>
    </source>
</reference>
<name>A0A2P8DG25_9ACTN</name>
<feature type="transmembrane region" description="Helical" evidence="1">
    <location>
        <begin position="58"/>
        <end position="86"/>
    </location>
</feature>
<feature type="signal peptide" evidence="2">
    <location>
        <begin position="1"/>
        <end position="26"/>
    </location>
</feature>
<feature type="transmembrane region" description="Helical" evidence="1">
    <location>
        <begin position="249"/>
        <end position="270"/>
    </location>
</feature>
<dbReference type="EMBL" id="PYGA01000012">
    <property type="protein sequence ID" value="PSK96167.1"/>
    <property type="molecule type" value="Genomic_DNA"/>
</dbReference>
<gene>
    <name evidence="3" type="ORF">CLV63_11249</name>
</gene>
<evidence type="ECO:0000256" key="1">
    <source>
        <dbReference type="SAM" id="Phobius"/>
    </source>
</evidence>
<evidence type="ECO:0000256" key="2">
    <source>
        <dbReference type="SAM" id="SignalP"/>
    </source>
</evidence>
<feature type="transmembrane region" description="Helical" evidence="1">
    <location>
        <begin position="219"/>
        <end position="237"/>
    </location>
</feature>
<keyword evidence="4" id="KW-1185">Reference proteome</keyword>
<keyword evidence="1" id="KW-0812">Transmembrane</keyword>
<dbReference type="Proteomes" id="UP000240542">
    <property type="component" value="Unassembled WGS sequence"/>
</dbReference>
<sequence length="293" mass="29160">MSAALVAATAACGALLAAGAAALAYAGATHPAAARTARALAVRAAGLRRREAALHAGAALAAGAATGAATGWPVAAVLAAAGLWWLPRLLGPDTATTAAVARIEAVAAWAEQLRDMIAGASGLQHAIATTAPIAPEPIRGAVQSLHRALAAGTGAEQAFTAFAHRVAVPTGDLVAIALSSAASGHAADVGASLSRMAEAARERATTLGRVAASRARLRSSVRIIVATSAVMAAGLVLTNREFLTPYDTLAGQFVLAVVGAMWAAALGWLAHMARPDLGRRLLDAGHPVGEAAR</sequence>
<dbReference type="PANTHER" id="PTHR35007">
    <property type="entry name" value="INTEGRAL MEMBRANE PROTEIN-RELATED"/>
    <property type="match status" value="1"/>
</dbReference>
<evidence type="ECO:0000313" key="4">
    <source>
        <dbReference type="Proteomes" id="UP000240542"/>
    </source>
</evidence>
<proteinExistence type="predicted"/>
<keyword evidence="1" id="KW-0472">Membrane</keyword>
<organism evidence="3 4">
    <name type="scientific">Murinocardiopsis flavida</name>
    <dbReference type="NCBI Taxonomy" id="645275"/>
    <lineage>
        <taxon>Bacteria</taxon>
        <taxon>Bacillati</taxon>
        <taxon>Actinomycetota</taxon>
        <taxon>Actinomycetes</taxon>
        <taxon>Streptosporangiales</taxon>
        <taxon>Nocardiopsidaceae</taxon>
        <taxon>Murinocardiopsis</taxon>
    </lineage>
</organism>
<keyword evidence="1" id="KW-1133">Transmembrane helix</keyword>
<keyword evidence="2" id="KW-0732">Signal</keyword>
<dbReference type="RefSeq" id="WP_106584133.1">
    <property type="nucleotide sequence ID" value="NZ_PYGA01000012.1"/>
</dbReference>
<dbReference type="OrthoDB" id="5243396at2"/>
<comment type="caution">
    <text evidence="3">The sequence shown here is derived from an EMBL/GenBank/DDBJ whole genome shotgun (WGS) entry which is preliminary data.</text>
</comment>